<evidence type="ECO:0000259" key="5">
    <source>
        <dbReference type="PROSITE" id="PS50043"/>
    </source>
</evidence>
<evidence type="ECO:0000256" key="1">
    <source>
        <dbReference type="ARBA" id="ARBA00023015"/>
    </source>
</evidence>
<evidence type="ECO:0000313" key="8">
    <source>
        <dbReference type="Proteomes" id="UP000218598"/>
    </source>
</evidence>
<feature type="modified residue" description="4-aspartylphosphate" evidence="4">
    <location>
        <position position="57"/>
    </location>
</feature>
<dbReference type="EMBL" id="NRGR01000006">
    <property type="protein sequence ID" value="PCC40496.1"/>
    <property type="molecule type" value="Genomic_DNA"/>
</dbReference>
<dbReference type="Pfam" id="PF00196">
    <property type="entry name" value="GerE"/>
    <property type="match status" value="1"/>
</dbReference>
<dbReference type="Pfam" id="PF00072">
    <property type="entry name" value="Response_reg"/>
    <property type="match status" value="1"/>
</dbReference>
<evidence type="ECO:0000256" key="4">
    <source>
        <dbReference type="PROSITE-ProRule" id="PRU00169"/>
    </source>
</evidence>
<dbReference type="PROSITE" id="PS50043">
    <property type="entry name" value="HTH_LUXR_2"/>
    <property type="match status" value="1"/>
</dbReference>
<sequence>MRIVVAEDAALIRAGLIEVLTSAGHEVVGAVGDAEALESRVAALHEAGADPDLVMSDVRMPPGNADDGLRAAIRLRRRHPGLPVLLLSAYIGGRYLRQLVQDEAAHGGIGYLMKERVSHVREFLQSLDVIGMGGVVIDPDVLHSAFQRDRGDLPGGRLSKREREVLELMSQGLSNAQISERLVLSPQAVSKHIASTFQKMDLPPSEENRRVRAVLRWIRARPDGMPSQ</sequence>
<evidence type="ECO:0000313" key="7">
    <source>
        <dbReference type="EMBL" id="PCC40496.1"/>
    </source>
</evidence>
<dbReference type="PANTHER" id="PTHR43214:SF24">
    <property type="entry name" value="TRANSCRIPTIONAL REGULATORY PROTEIN NARL-RELATED"/>
    <property type="match status" value="1"/>
</dbReference>
<organism evidence="7 8">
    <name type="scientific">Brachybacterium alimentarium</name>
    <dbReference type="NCBI Taxonomy" id="47845"/>
    <lineage>
        <taxon>Bacteria</taxon>
        <taxon>Bacillati</taxon>
        <taxon>Actinomycetota</taxon>
        <taxon>Actinomycetes</taxon>
        <taxon>Micrococcales</taxon>
        <taxon>Dermabacteraceae</taxon>
        <taxon>Brachybacterium</taxon>
    </lineage>
</organism>
<dbReference type="Proteomes" id="UP000218598">
    <property type="component" value="Unassembled WGS sequence"/>
</dbReference>
<evidence type="ECO:0000259" key="6">
    <source>
        <dbReference type="PROSITE" id="PS50110"/>
    </source>
</evidence>
<dbReference type="CDD" id="cd06170">
    <property type="entry name" value="LuxR_C_like"/>
    <property type="match status" value="1"/>
</dbReference>
<dbReference type="PANTHER" id="PTHR43214">
    <property type="entry name" value="TWO-COMPONENT RESPONSE REGULATOR"/>
    <property type="match status" value="1"/>
</dbReference>
<dbReference type="AlphaFoldDB" id="A0A2A3YMA6"/>
<dbReference type="PRINTS" id="PR00038">
    <property type="entry name" value="HTHLUXR"/>
</dbReference>
<dbReference type="GO" id="GO:0003677">
    <property type="term" value="F:DNA binding"/>
    <property type="evidence" value="ECO:0007669"/>
    <property type="project" value="UniProtKB-KW"/>
</dbReference>
<evidence type="ECO:0000256" key="2">
    <source>
        <dbReference type="ARBA" id="ARBA00023125"/>
    </source>
</evidence>
<dbReference type="PROSITE" id="PS50110">
    <property type="entry name" value="RESPONSE_REGULATORY"/>
    <property type="match status" value="1"/>
</dbReference>
<comment type="caution">
    <text evidence="7">The sequence shown here is derived from an EMBL/GenBank/DDBJ whole genome shotgun (WGS) entry which is preliminary data.</text>
</comment>
<dbReference type="GO" id="GO:0006355">
    <property type="term" value="P:regulation of DNA-templated transcription"/>
    <property type="evidence" value="ECO:0007669"/>
    <property type="project" value="InterPro"/>
</dbReference>
<evidence type="ECO:0000256" key="3">
    <source>
        <dbReference type="ARBA" id="ARBA00023163"/>
    </source>
</evidence>
<dbReference type="SUPFAM" id="SSF52172">
    <property type="entry name" value="CheY-like"/>
    <property type="match status" value="1"/>
</dbReference>
<dbReference type="InterPro" id="IPR036388">
    <property type="entry name" value="WH-like_DNA-bd_sf"/>
</dbReference>
<dbReference type="GO" id="GO:0000160">
    <property type="term" value="P:phosphorelay signal transduction system"/>
    <property type="evidence" value="ECO:0007669"/>
    <property type="project" value="InterPro"/>
</dbReference>
<dbReference type="InterPro" id="IPR039420">
    <property type="entry name" value="WalR-like"/>
</dbReference>
<gene>
    <name evidence="7" type="ORF">CIK66_03715</name>
</gene>
<dbReference type="OrthoDB" id="9808843at2"/>
<dbReference type="InterPro" id="IPR016032">
    <property type="entry name" value="Sig_transdc_resp-reg_C-effctor"/>
</dbReference>
<dbReference type="InterPro" id="IPR011006">
    <property type="entry name" value="CheY-like_superfamily"/>
</dbReference>
<proteinExistence type="predicted"/>
<keyword evidence="4" id="KW-0597">Phosphoprotein</keyword>
<dbReference type="Gene3D" id="1.10.10.10">
    <property type="entry name" value="Winged helix-like DNA-binding domain superfamily/Winged helix DNA-binding domain"/>
    <property type="match status" value="1"/>
</dbReference>
<accession>A0A2A3YMA6</accession>
<protein>
    <recommendedName>
        <fullName evidence="9">DNA-binding response regulator</fullName>
    </recommendedName>
</protein>
<dbReference type="SUPFAM" id="SSF46894">
    <property type="entry name" value="C-terminal effector domain of the bipartite response regulators"/>
    <property type="match status" value="1"/>
</dbReference>
<dbReference type="SMART" id="SM00421">
    <property type="entry name" value="HTH_LUXR"/>
    <property type="match status" value="1"/>
</dbReference>
<keyword evidence="1" id="KW-0805">Transcription regulation</keyword>
<dbReference type="InterPro" id="IPR000792">
    <property type="entry name" value="Tscrpt_reg_LuxR_C"/>
</dbReference>
<feature type="domain" description="HTH luxR-type" evidence="5">
    <location>
        <begin position="151"/>
        <end position="221"/>
    </location>
</feature>
<reference evidence="7 8" key="1">
    <citation type="journal article" date="2017" name="Elife">
        <title>Extensive horizontal gene transfer in cheese-associated bacteria.</title>
        <authorList>
            <person name="Bonham K.S."/>
            <person name="Wolfe B.E."/>
            <person name="Dutton R.J."/>
        </authorList>
    </citation>
    <scope>NUCLEOTIDE SEQUENCE [LARGE SCALE GENOMIC DNA]</scope>
    <source>
        <strain evidence="7 8">341_9</strain>
    </source>
</reference>
<keyword evidence="2" id="KW-0238">DNA-binding</keyword>
<evidence type="ECO:0008006" key="9">
    <source>
        <dbReference type="Google" id="ProtNLM"/>
    </source>
</evidence>
<dbReference type="InterPro" id="IPR001789">
    <property type="entry name" value="Sig_transdc_resp-reg_receiver"/>
</dbReference>
<keyword evidence="3" id="KW-0804">Transcription</keyword>
<dbReference type="RefSeq" id="WP_096196597.1">
    <property type="nucleotide sequence ID" value="NZ_BAAAIQ010000016.1"/>
</dbReference>
<name>A0A2A3YMA6_9MICO</name>
<feature type="domain" description="Response regulatory" evidence="6">
    <location>
        <begin position="2"/>
        <end position="129"/>
    </location>
</feature>
<dbReference type="Gene3D" id="3.40.50.2300">
    <property type="match status" value="1"/>
</dbReference>
<keyword evidence="8" id="KW-1185">Reference proteome</keyword>
<dbReference type="SMART" id="SM00448">
    <property type="entry name" value="REC"/>
    <property type="match status" value="1"/>
</dbReference>